<evidence type="ECO:0000313" key="2">
    <source>
        <dbReference type="EMBL" id="EYB93611.1"/>
    </source>
</evidence>
<evidence type="ECO:0000256" key="1">
    <source>
        <dbReference type="SAM" id="MobiDB-lite"/>
    </source>
</evidence>
<accession>A0A016ST88</accession>
<comment type="caution">
    <text evidence="2">The sequence shown here is derived from an EMBL/GenBank/DDBJ whole genome shotgun (WGS) entry which is preliminary data.</text>
</comment>
<protein>
    <submittedName>
        <fullName evidence="2">Uncharacterized protein</fullName>
    </submittedName>
</protein>
<reference evidence="3" key="1">
    <citation type="journal article" date="2015" name="Nat. Genet.">
        <title>The genome and transcriptome of the zoonotic hookworm Ancylostoma ceylanicum identify infection-specific gene families.</title>
        <authorList>
            <person name="Schwarz E.M."/>
            <person name="Hu Y."/>
            <person name="Antoshechkin I."/>
            <person name="Miller M.M."/>
            <person name="Sternberg P.W."/>
            <person name="Aroian R.V."/>
        </authorList>
    </citation>
    <scope>NUCLEOTIDE SEQUENCE</scope>
    <source>
        <strain evidence="3">HY135</strain>
    </source>
</reference>
<dbReference type="EMBL" id="JARK01001516">
    <property type="protein sequence ID" value="EYB93611.1"/>
    <property type="molecule type" value="Genomic_DNA"/>
</dbReference>
<keyword evidence="3" id="KW-1185">Reference proteome</keyword>
<proteinExistence type="predicted"/>
<name>A0A016ST88_9BILA</name>
<dbReference type="Proteomes" id="UP000024635">
    <property type="component" value="Unassembled WGS sequence"/>
</dbReference>
<organism evidence="2 3">
    <name type="scientific">Ancylostoma ceylanicum</name>
    <dbReference type="NCBI Taxonomy" id="53326"/>
    <lineage>
        <taxon>Eukaryota</taxon>
        <taxon>Metazoa</taxon>
        <taxon>Ecdysozoa</taxon>
        <taxon>Nematoda</taxon>
        <taxon>Chromadorea</taxon>
        <taxon>Rhabditida</taxon>
        <taxon>Rhabditina</taxon>
        <taxon>Rhabditomorpha</taxon>
        <taxon>Strongyloidea</taxon>
        <taxon>Ancylostomatidae</taxon>
        <taxon>Ancylostomatinae</taxon>
        <taxon>Ancylostoma</taxon>
    </lineage>
</organism>
<feature type="region of interest" description="Disordered" evidence="1">
    <location>
        <begin position="26"/>
        <end position="84"/>
    </location>
</feature>
<sequence>MGLPPPAEAKRRERSQQGLIARCGSAIEARVEPSSESTGDSESAPESRRRDPLQRLGSGPAAPSPADTSLHSPAPKRNFVEISR</sequence>
<evidence type="ECO:0000313" key="3">
    <source>
        <dbReference type="Proteomes" id="UP000024635"/>
    </source>
</evidence>
<gene>
    <name evidence="2" type="primary">Acey_s0180.g788</name>
    <name evidence="2" type="ORF">Y032_0180g788</name>
</gene>
<dbReference type="AlphaFoldDB" id="A0A016ST88"/>